<dbReference type="EMBL" id="JAVIJP010000066">
    <property type="protein sequence ID" value="KAL3620352.1"/>
    <property type="molecule type" value="Genomic_DNA"/>
</dbReference>
<dbReference type="InterPro" id="IPR011006">
    <property type="entry name" value="CheY-like_superfamily"/>
</dbReference>
<dbReference type="SUPFAM" id="SSF52172">
    <property type="entry name" value="CheY-like"/>
    <property type="match status" value="1"/>
</dbReference>
<dbReference type="InterPro" id="IPR001789">
    <property type="entry name" value="Sig_transdc_resp-reg_receiver"/>
</dbReference>
<organism evidence="4 5">
    <name type="scientific">Castilleja foliolosa</name>
    <dbReference type="NCBI Taxonomy" id="1961234"/>
    <lineage>
        <taxon>Eukaryota</taxon>
        <taxon>Viridiplantae</taxon>
        <taxon>Streptophyta</taxon>
        <taxon>Embryophyta</taxon>
        <taxon>Tracheophyta</taxon>
        <taxon>Spermatophyta</taxon>
        <taxon>Magnoliopsida</taxon>
        <taxon>eudicotyledons</taxon>
        <taxon>Gunneridae</taxon>
        <taxon>Pentapetalae</taxon>
        <taxon>asterids</taxon>
        <taxon>lamiids</taxon>
        <taxon>Lamiales</taxon>
        <taxon>Orobanchaceae</taxon>
        <taxon>Pedicularideae</taxon>
        <taxon>Castillejinae</taxon>
        <taxon>Castilleja</taxon>
    </lineage>
</organism>
<accession>A0ABD3BSV3</accession>
<reference evidence="5" key="1">
    <citation type="journal article" date="2024" name="IScience">
        <title>Strigolactones Initiate the Formation of Haustorium-like Structures in Castilleja.</title>
        <authorList>
            <person name="Buerger M."/>
            <person name="Peterson D."/>
            <person name="Chory J."/>
        </authorList>
    </citation>
    <scope>NUCLEOTIDE SEQUENCE [LARGE SCALE GENOMIC DNA]</scope>
</reference>
<sequence length="187" mass="21927">MEEEEASSSTPKFIKSSFVDKPHILLVDYNLYERNRTAYVFEANSCKVTKTDCELHAMNILLNEERTPNKMAEIDMVCMEFAPHHLYAPDKATWLLRSIKESAALREMPVVIVTDKSYYEYRCKELNALAYFYKPMKTYEVMDLMRHMDWMPRNIMETGNKRSARFRESCNMQNNSKKKPAGALRLG</sequence>
<dbReference type="Proteomes" id="UP001632038">
    <property type="component" value="Unassembled WGS sequence"/>
</dbReference>
<evidence type="ECO:0000256" key="1">
    <source>
        <dbReference type="PROSITE-ProRule" id="PRU00169"/>
    </source>
</evidence>
<feature type="region of interest" description="Disordered" evidence="2">
    <location>
        <begin position="167"/>
        <end position="187"/>
    </location>
</feature>
<comment type="caution">
    <text evidence="4">The sequence shown here is derived from an EMBL/GenBank/DDBJ whole genome shotgun (WGS) entry which is preliminary data.</text>
</comment>
<feature type="domain" description="Response regulatory" evidence="3">
    <location>
        <begin position="23"/>
        <end position="149"/>
    </location>
</feature>
<evidence type="ECO:0000259" key="3">
    <source>
        <dbReference type="PROSITE" id="PS50110"/>
    </source>
</evidence>
<protein>
    <recommendedName>
        <fullName evidence="3">Response regulatory domain-containing protein</fullName>
    </recommendedName>
</protein>
<dbReference type="AlphaFoldDB" id="A0ABD3BSV3"/>
<evidence type="ECO:0000256" key="2">
    <source>
        <dbReference type="SAM" id="MobiDB-lite"/>
    </source>
</evidence>
<gene>
    <name evidence="4" type="ORF">CASFOL_035264</name>
</gene>
<dbReference type="Gene3D" id="3.40.50.2300">
    <property type="match status" value="1"/>
</dbReference>
<proteinExistence type="predicted"/>
<evidence type="ECO:0000313" key="5">
    <source>
        <dbReference type="Proteomes" id="UP001632038"/>
    </source>
</evidence>
<comment type="caution">
    <text evidence="1">Lacks conserved residue(s) required for the propagation of feature annotation.</text>
</comment>
<evidence type="ECO:0000313" key="4">
    <source>
        <dbReference type="EMBL" id="KAL3620352.1"/>
    </source>
</evidence>
<dbReference type="PROSITE" id="PS50110">
    <property type="entry name" value="RESPONSE_REGULATORY"/>
    <property type="match status" value="1"/>
</dbReference>
<keyword evidence="5" id="KW-1185">Reference proteome</keyword>
<name>A0ABD3BSV3_9LAMI</name>